<feature type="transmembrane region" description="Helical" evidence="1">
    <location>
        <begin position="136"/>
        <end position="153"/>
    </location>
</feature>
<feature type="transmembrane region" description="Helical" evidence="1">
    <location>
        <begin position="198"/>
        <end position="222"/>
    </location>
</feature>
<dbReference type="EMBL" id="QEOP01000002">
    <property type="protein sequence ID" value="PVZ93925.1"/>
    <property type="molecule type" value="Genomic_DNA"/>
</dbReference>
<dbReference type="InterPro" id="IPR002656">
    <property type="entry name" value="Acyl_transf_3_dom"/>
</dbReference>
<feature type="transmembrane region" description="Helical" evidence="1">
    <location>
        <begin position="79"/>
        <end position="101"/>
    </location>
</feature>
<dbReference type="AlphaFoldDB" id="A0A2V1HN63"/>
<evidence type="ECO:0000259" key="2">
    <source>
        <dbReference type="Pfam" id="PF01757"/>
    </source>
</evidence>
<dbReference type="Proteomes" id="UP000244893">
    <property type="component" value="Unassembled WGS sequence"/>
</dbReference>
<keyword evidence="1" id="KW-0472">Membrane</keyword>
<gene>
    <name evidence="3" type="ORF">DDQ50_09125</name>
</gene>
<sequence length="359" mass="40386">MPPTDAATGKKRRVPLWDNARFAAIVLVVIGHAILRLTPESYPASALYLIIYTFHIPLFVLVSGYFAKTSLDRRGLTRIVTDLALPYLIFETIWTVVQWLVERNDVVNYANPSWTLWFLLALIGWRLLLPLLAVTRYPLAVSVVVSVLAGYLGDIDETFALSRTLGLLPFFVLGWRLRQWRLRDRAVTDYWEQASRRVVVWVRIGAGALFAALIVVASTSVIPLREARVRRFLLFDESYPEIGYDQWWAGGIRLAVIVVAAVFSIAFLALLPRTATWFTPLGAATMYVYLLHTAFLYPLRETGFLAANANTPTLILVLIGSFLLVLLLASKPVRTVFRPLIEPRAAWLLASDPASKRTS</sequence>
<feature type="domain" description="Acyltransferase 3" evidence="2">
    <location>
        <begin position="18"/>
        <end position="329"/>
    </location>
</feature>
<evidence type="ECO:0000313" key="3">
    <source>
        <dbReference type="EMBL" id="PVZ93925.1"/>
    </source>
</evidence>
<feature type="transmembrane region" description="Helical" evidence="1">
    <location>
        <begin position="20"/>
        <end position="39"/>
    </location>
</feature>
<evidence type="ECO:0000256" key="1">
    <source>
        <dbReference type="SAM" id="Phobius"/>
    </source>
</evidence>
<keyword evidence="4" id="KW-1185">Reference proteome</keyword>
<dbReference type="Pfam" id="PF01757">
    <property type="entry name" value="Acyl_transf_3"/>
    <property type="match status" value="1"/>
</dbReference>
<evidence type="ECO:0000313" key="4">
    <source>
        <dbReference type="Proteomes" id="UP000244893"/>
    </source>
</evidence>
<name>A0A2V1HN63_9MICO</name>
<dbReference type="InterPro" id="IPR052734">
    <property type="entry name" value="Nod_factor_acetyltransferase"/>
</dbReference>
<protein>
    <submittedName>
        <fullName evidence="3">Fucose 4-O-acetylase</fullName>
    </submittedName>
</protein>
<reference evidence="3 4" key="1">
    <citation type="submission" date="2018-05" db="EMBL/GenBank/DDBJ databases">
        <title>Amnibacterium sp. M8JJ-5, whole genome shotgun sequence.</title>
        <authorList>
            <person name="Tuo L."/>
        </authorList>
    </citation>
    <scope>NUCLEOTIDE SEQUENCE [LARGE SCALE GENOMIC DNA]</scope>
    <source>
        <strain evidence="3 4">M8JJ-5</strain>
    </source>
</reference>
<dbReference type="OrthoDB" id="6623990at2"/>
<feature type="transmembrane region" description="Helical" evidence="1">
    <location>
        <begin position="159"/>
        <end position="177"/>
    </location>
</feature>
<feature type="transmembrane region" description="Helical" evidence="1">
    <location>
        <begin position="45"/>
        <end position="67"/>
    </location>
</feature>
<accession>A0A2V1HN63</accession>
<dbReference type="GO" id="GO:0016747">
    <property type="term" value="F:acyltransferase activity, transferring groups other than amino-acyl groups"/>
    <property type="evidence" value="ECO:0007669"/>
    <property type="project" value="InterPro"/>
</dbReference>
<dbReference type="PANTHER" id="PTHR37312:SF1">
    <property type="entry name" value="MEMBRANE-BOUND ACYLTRANSFERASE YKRP-RELATED"/>
    <property type="match status" value="1"/>
</dbReference>
<keyword evidence="1" id="KW-1133">Transmembrane helix</keyword>
<dbReference type="RefSeq" id="WP_116756439.1">
    <property type="nucleotide sequence ID" value="NZ_JBHUEX010000001.1"/>
</dbReference>
<feature type="transmembrane region" description="Helical" evidence="1">
    <location>
        <begin position="277"/>
        <end position="297"/>
    </location>
</feature>
<feature type="transmembrane region" description="Helical" evidence="1">
    <location>
        <begin position="113"/>
        <end position="129"/>
    </location>
</feature>
<feature type="transmembrane region" description="Helical" evidence="1">
    <location>
        <begin position="309"/>
        <end position="329"/>
    </location>
</feature>
<organism evidence="3 4">
    <name type="scientific">Amnibacterium flavum</name>
    <dbReference type="NCBI Taxonomy" id="2173173"/>
    <lineage>
        <taxon>Bacteria</taxon>
        <taxon>Bacillati</taxon>
        <taxon>Actinomycetota</taxon>
        <taxon>Actinomycetes</taxon>
        <taxon>Micrococcales</taxon>
        <taxon>Microbacteriaceae</taxon>
        <taxon>Amnibacterium</taxon>
    </lineage>
</organism>
<proteinExistence type="predicted"/>
<dbReference type="PANTHER" id="PTHR37312">
    <property type="entry name" value="MEMBRANE-BOUND ACYLTRANSFERASE YKRP-RELATED"/>
    <property type="match status" value="1"/>
</dbReference>
<keyword evidence="1" id="KW-0812">Transmembrane</keyword>
<feature type="transmembrane region" description="Helical" evidence="1">
    <location>
        <begin position="247"/>
        <end position="270"/>
    </location>
</feature>
<comment type="caution">
    <text evidence="3">The sequence shown here is derived from an EMBL/GenBank/DDBJ whole genome shotgun (WGS) entry which is preliminary data.</text>
</comment>